<comment type="caution">
    <text evidence="7">Lacks conserved residue(s) required for the propagation of feature annotation.</text>
</comment>
<dbReference type="GO" id="GO:0032259">
    <property type="term" value="P:methylation"/>
    <property type="evidence" value="ECO:0007669"/>
    <property type="project" value="UniProtKB-KW"/>
</dbReference>
<sequence length="413" mass="48087">MFMNSSSIGQFFEKKFRFCKQSQWQLPAIDNIFNQSNQTVPELFWIKSVLNHVKDQLIDYPLGQWKKFIAKSDLSSFITWYLRNEVNAEFVTREWCKLYECLSAYRIVTPQAEFNSVHLCEAPGAFVASLNHYVMLNYPKSLFNWCATTLNPYHEDNAFRSAVSDCRFIARTLGNWEFGDDLTGDITIKGNVDKLIERCRKMGKISLVTADGSVDCGDCPNDQENMVYSLHFAEVVAALQVLDNDGSFILKMFTFFELTTISLLYFLVNYFHTVDIFKPATSKQCNSEVYVICMGFHRTYETMSYVSEMASRMPHIKSPMFNLDTIPSDFIQQVHDCSKKFVTLQSEAILSNINNFERPICHQQQNDLQYEMWNEYDRRYRIKSIPDSLKLMHNKPFSDVSRVLEQVNIFVCD</sequence>
<dbReference type="InterPro" id="IPR025807">
    <property type="entry name" value="Adrift-typ_MeTrfase"/>
</dbReference>
<dbReference type="InterPro" id="IPR050851">
    <property type="entry name" value="mRNA_Cap_2O-Ribose_MeTrfase"/>
</dbReference>
<evidence type="ECO:0000313" key="9">
    <source>
        <dbReference type="EMBL" id="KAJ6634149.1"/>
    </source>
</evidence>
<keyword evidence="4 7" id="KW-0808">Transferase</keyword>
<protein>
    <recommendedName>
        <fullName evidence="2">Cap-specific mRNA (nucleoside-2'-O-)-methyltransferase 2</fullName>
        <ecNumber evidence="1">2.1.1.296</ecNumber>
    </recommendedName>
</protein>
<accession>A0A9Q0MMD2</accession>
<evidence type="ECO:0000313" key="10">
    <source>
        <dbReference type="EMBL" id="KAJ6642710.1"/>
    </source>
</evidence>
<dbReference type="GO" id="GO:0005737">
    <property type="term" value="C:cytoplasm"/>
    <property type="evidence" value="ECO:0007669"/>
    <property type="project" value="TreeGrafter"/>
</dbReference>
<evidence type="ECO:0000256" key="3">
    <source>
        <dbReference type="ARBA" id="ARBA00022603"/>
    </source>
</evidence>
<evidence type="ECO:0000259" key="8">
    <source>
        <dbReference type="PROSITE" id="PS51614"/>
    </source>
</evidence>
<dbReference type="PROSITE" id="PS51614">
    <property type="entry name" value="SAM_MT_ADRIFT"/>
    <property type="match status" value="1"/>
</dbReference>
<dbReference type="SUPFAM" id="SSF53335">
    <property type="entry name" value="S-adenosyl-L-methionine-dependent methyltransferases"/>
    <property type="match status" value="1"/>
</dbReference>
<dbReference type="PANTHER" id="PTHR16121:SF2">
    <property type="entry name" value="CAP-SPECIFIC MRNA (NUCLEOSIDE-2'-O-)-METHYLTRANSFERASE 2"/>
    <property type="match status" value="1"/>
</dbReference>
<dbReference type="Pfam" id="PF01728">
    <property type="entry name" value="FtsJ"/>
    <property type="match status" value="1"/>
</dbReference>
<gene>
    <name evidence="9" type="primary">cmtr2_0</name>
    <name evidence="10" type="synonym">cmtr2_1</name>
    <name evidence="10" type="ORF">Bhyg_07664</name>
    <name evidence="9" type="ORF">Bhyg_17527</name>
</gene>
<dbReference type="EMBL" id="WJQU01000944">
    <property type="protein sequence ID" value="KAJ6634149.1"/>
    <property type="molecule type" value="Genomic_DNA"/>
</dbReference>
<evidence type="ECO:0000256" key="5">
    <source>
        <dbReference type="ARBA" id="ARBA00022691"/>
    </source>
</evidence>
<feature type="binding site" evidence="7">
    <location>
        <position position="124"/>
    </location>
    <ligand>
        <name>S-adenosyl-L-methionine</name>
        <dbReference type="ChEBI" id="CHEBI:59789"/>
    </ligand>
</feature>
<name>A0A9Q0MMD2_9DIPT</name>
<comment type="caution">
    <text evidence="9">The sequence shown here is derived from an EMBL/GenBank/DDBJ whole genome shotgun (WGS) entry which is preliminary data.</text>
</comment>
<keyword evidence="3 7" id="KW-0489">Methyltransferase</keyword>
<dbReference type="GO" id="GO:0005634">
    <property type="term" value="C:nucleus"/>
    <property type="evidence" value="ECO:0007669"/>
    <property type="project" value="UniProtKB-ARBA"/>
</dbReference>
<dbReference type="EMBL" id="WJQU01000002">
    <property type="protein sequence ID" value="KAJ6642710.1"/>
    <property type="molecule type" value="Genomic_DNA"/>
</dbReference>
<dbReference type="Proteomes" id="UP001151699">
    <property type="component" value="Chromosome B"/>
</dbReference>
<dbReference type="GO" id="GO:0120550">
    <property type="term" value="F:methyltransferase cap2 activity"/>
    <property type="evidence" value="ECO:0007669"/>
    <property type="project" value="UniProtKB-EC"/>
</dbReference>
<keyword evidence="11" id="KW-1185">Reference proteome</keyword>
<reference evidence="9" key="1">
    <citation type="submission" date="2022-07" db="EMBL/GenBank/DDBJ databases">
        <authorList>
            <person name="Trinca V."/>
            <person name="Uliana J.V.C."/>
            <person name="Torres T.T."/>
            <person name="Ward R.J."/>
            <person name="Monesi N."/>
        </authorList>
    </citation>
    <scope>NUCLEOTIDE SEQUENCE</scope>
    <source>
        <strain evidence="9">HSMRA1968</strain>
        <tissue evidence="9">Whole embryos</tissue>
    </source>
</reference>
<feature type="domain" description="Adrift-type SAM-dependent 2'-O-MTase" evidence="8">
    <location>
        <begin position="89"/>
        <end position="298"/>
    </location>
</feature>
<evidence type="ECO:0000256" key="1">
    <source>
        <dbReference type="ARBA" id="ARBA00012770"/>
    </source>
</evidence>
<feature type="active site" description="Proton acceptor" evidence="7">
    <location>
        <position position="251"/>
    </location>
</feature>
<dbReference type="InterPro" id="IPR002877">
    <property type="entry name" value="RNA_MeTrfase_FtsJ_dom"/>
</dbReference>
<dbReference type="PANTHER" id="PTHR16121">
    <property type="entry name" value="CAP-SPECIFIC MRNA (NUCLEOSIDE-2'-O-)-METHYLTRANSFERASE 1-RELATED"/>
    <property type="match status" value="1"/>
</dbReference>
<feature type="binding site" evidence="7">
    <location>
        <position position="211"/>
    </location>
    <ligand>
        <name>S-adenosyl-L-methionine</name>
        <dbReference type="ChEBI" id="CHEBI:59789"/>
    </ligand>
</feature>
<evidence type="ECO:0000313" key="11">
    <source>
        <dbReference type="Proteomes" id="UP001151699"/>
    </source>
</evidence>
<dbReference type="InterPro" id="IPR029063">
    <property type="entry name" value="SAM-dependent_MTases_sf"/>
</dbReference>
<dbReference type="AlphaFoldDB" id="A0A9Q0MMD2"/>
<evidence type="ECO:0000256" key="2">
    <source>
        <dbReference type="ARBA" id="ARBA00021134"/>
    </source>
</evidence>
<evidence type="ECO:0000256" key="4">
    <source>
        <dbReference type="ARBA" id="ARBA00022679"/>
    </source>
</evidence>
<evidence type="ECO:0000256" key="6">
    <source>
        <dbReference type="ARBA" id="ARBA00049477"/>
    </source>
</evidence>
<dbReference type="OrthoDB" id="429597at2759"/>
<evidence type="ECO:0000256" key="7">
    <source>
        <dbReference type="PROSITE-ProRule" id="PRU00946"/>
    </source>
</evidence>
<dbReference type="GO" id="GO:0006370">
    <property type="term" value="P:7-methylguanosine mRNA capping"/>
    <property type="evidence" value="ECO:0007669"/>
    <property type="project" value="TreeGrafter"/>
</dbReference>
<proteinExistence type="predicted"/>
<comment type="catalytic activity">
    <reaction evidence="6">
        <text>a 5'-end (N(7)-methyl 5'-triphosphoguanosine)-(2'-O-methyl-ribonucleoside)-(ribonucleotide) in mRNA + S-adenosyl-L-methionine = a 5'-end (N(7)-methyl 5'-triphosphoguanosine)-(2'-O-methyl-ribonucleoside)-(2'-O-methyl-ribonucleotide) in mRNA + S-adenosyl-L-homocysteine + H(+)</text>
        <dbReference type="Rhea" id="RHEA:67024"/>
        <dbReference type="Rhea" id="RHEA-COMP:17169"/>
        <dbReference type="Rhea" id="RHEA-COMP:17170"/>
        <dbReference type="ChEBI" id="CHEBI:15378"/>
        <dbReference type="ChEBI" id="CHEBI:57856"/>
        <dbReference type="ChEBI" id="CHEBI:59789"/>
        <dbReference type="ChEBI" id="CHEBI:167612"/>
        <dbReference type="ChEBI" id="CHEBI:167614"/>
        <dbReference type="EC" id="2.1.1.296"/>
    </reaction>
</comment>
<dbReference type="GO" id="GO:0004483">
    <property type="term" value="F:methyltransferase cap1 activity"/>
    <property type="evidence" value="ECO:0007669"/>
    <property type="project" value="TreeGrafter"/>
</dbReference>
<organism evidence="9 11">
    <name type="scientific">Pseudolycoriella hygida</name>
    <dbReference type="NCBI Taxonomy" id="35572"/>
    <lineage>
        <taxon>Eukaryota</taxon>
        <taxon>Metazoa</taxon>
        <taxon>Ecdysozoa</taxon>
        <taxon>Arthropoda</taxon>
        <taxon>Hexapoda</taxon>
        <taxon>Insecta</taxon>
        <taxon>Pterygota</taxon>
        <taxon>Neoptera</taxon>
        <taxon>Endopterygota</taxon>
        <taxon>Diptera</taxon>
        <taxon>Nematocera</taxon>
        <taxon>Sciaroidea</taxon>
        <taxon>Sciaridae</taxon>
        <taxon>Pseudolycoriella</taxon>
    </lineage>
</organism>
<dbReference type="EC" id="2.1.1.296" evidence="1"/>
<dbReference type="Gene3D" id="3.40.50.12760">
    <property type="match status" value="1"/>
</dbReference>
<keyword evidence="5 7" id="KW-0949">S-adenosyl-L-methionine</keyword>